<dbReference type="AlphaFoldDB" id="A0A1V4B1B6"/>
<keyword evidence="3" id="KW-1185">Reference proteome</keyword>
<dbReference type="EMBL" id="UGHJ01000001">
    <property type="protein sequence ID" value="STO68855.1"/>
    <property type="molecule type" value="Genomic_DNA"/>
</dbReference>
<accession>A0A1V4B1B6</accession>
<evidence type="ECO:0000313" key="1">
    <source>
        <dbReference type="EMBL" id="STO60209.1"/>
    </source>
</evidence>
<gene>
    <name evidence="1" type="ORF">NCTC1659_01485</name>
    <name evidence="2" type="ORF">NCTC8540_01369</name>
</gene>
<name>A0A1V4B1B6_9PAST</name>
<dbReference type="Proteomes" id="UP000254496">
    <property type="component" value="Unassembled WGS sequence"/>
</dbReference>
<protein>
    <submittedName>
        <fullName evidence="1">G:T/U mismatch-specific DNA glycosylase</fullName>
    </submittedName>
</protein>
<dbReference type="OrthoDB" id="9794144at2"/>
<sequence length="195" mass="22695">MTKEIEIHPFPAILPPDAKVMMMGSFPPKDEKRCMQFHYPNFQNDMWRIYGKVFFNNAEHFQVTGEKRFDAEKIQQFLFEKGIALCPTVKRAIREQNNAADKFLTIIEAVNLTEVLPLVPDCRWIFTTGGKATEILLSLLDTQIKLPKTNEFIPFEYSERSLNLYRLPSTSRAYPLSFENKVNSYRTFFELAGLI</sequence>
<dbReference type="Proteomes" id="UP000254329">
    <property type="component" value="Unassembled WGS sequence"/>
</dbReference>
<evidence type="ECO:0000313" key="3">
    <source>
        <dbReference type="Proteomes" id="UP000254329"/>
    </source>
</evidence>
<dbReference type="EMBL" id="UGHF01000001">
    <property type="protein sequence ID" value="STO60209.1"/>
    <property type="molecule type" value="Genomic_DNA"/>
</dbReference>
<evidence type="ECO:0000313" key="4">
    <source>
        <dbReference type="Proteomes" id="UP000254496"/>
    </source>
</evidence>
<organism evidence="1 3">
    <name type="scientific">Canicola haemoglobinophilus</name>
    <dbReference type="NCBI Taxonomy" id="733"/>
    <lineage>
        <taxon>Bacteria</taxon>
        <taxon>Pseudomonadati</taxon>
        <taxon>Pseudomonadota</taxon>
        <taxon>Gammaproteobacteria</taxon>
        <taxon>Pasteurellales</taxon>
        <taxon>Pasteurellaceae</taxon>
        <taxon>Canicola</taxon>
    </lineage>
</organism>
<proteinExistence type="predicted"/>
<dbReference type="InterPro" id="IPR036895">
    <property type="entry name" value="Uracil-DNA_glycosylase-like_sf"/>
</dbReference>
<dbReference type="CDD" id="cd10032">
    <property type="entry name" value="UDG-F6_HDG"/>
    <property type="match status" value="1"/>
</dbReference>
<dbReference type="STRING" id="733.B0186_05760"/>
<dbReference type="Gene3D" id="3.40.470.10">
    <property type="entry name" value="Uracil-DNA glycosylase-like domain"/>
    <property type="match status" value="1"/>
</dbReference>
<dbReference type="SUPFAM" id="SSF52141">
    <property type="entry name" value="Uracil-DNA glycosylase-like"/>
    <property type="match status" value="1"/>
</dbReference>
<reference evidence="3 4" key="1">
    <citation type="submission" date="2018-06" db="EMBL/GenBank/DDBJ databases">
        <authorList>
            <consortium name="Pathogen Informatics"/>
            <person name="Doyle S."/>
        </authorList>
    </citation>
    <scope>NUCLEOTIDE SEQUENCE [LARGE SCALE GENOMIC DNA]</scope>
    <source>
        <strain evidence="1 3">NCTC1659</strain>
        <strain evidence="2 4">NCTC8540</strain>
    </source>
</reference>
<dbReference type="RefSeq" id="WP_078218415.1">
    <property type="nucleotide sequence ID" value="NZ_MUXZ01000016.1"/>
</dbReference>
<evidence type="ECO:0000313" key="2">
    <source>
        <dbReference type="EMBL" id="STO68855.1"/>
    </source>
</evidence>